<evidence type="ECO:0000313" key="14">
    <source>
        <dbReference type="Proteomes" id="UP000557566"/>
    </source>
</evidence>
<dbReference type="PANTHER" id="PTHR11042:SF160">
    <property type="entry name" value="EUKARYOTIC TRANSLATION INITIATION FACTOR 2-ALPHA KINASE 1"/>
    <property type="match status" value="1"/>
</dbReference>
<keyword evidence="14" id="KW-1185">Reference proteome</keyword>
<dbReference type="PROSITE" id="PS50011">
    <property type="entry name" value="PROTEIN_KINASE_DOM"/>
    <property type="match status" value="1"/>
</dbReference>
<feature type="compositionally biased region" description="Polar residues" evidence="11">
    <location>
        <begin position="1"/>
        <end position="13"/>
    </location>
</feature>
<accession>A0A8H4LV55</accession>
<evidence type="ECO:0000256" key="7">
    <source>
        <dbReference type="ARBA" id="ARBA00023193"/>
    </source>
</evidence>
<dbReference type="InterPro" id="IPR050339">
    <property type="entry name" value="CC_SR_Kinase"/>
</dbReference>
<comment type="similarity">
    <text evidence="8">Belongs to the protein kinase superfamily. Ser/Thr protein kinase family. GCN2 subfamily.</text>
</comment>
<comment type="caution">
    <text evidence="13">The sequence shown here is derived from an EMBL/GenBank/DDBJ whole genome shotgun (WGS) entry which is preliminary data.</text>
</comment>
<dbReference type="SUPFAM" id="SSF56112">
    <property type="entry name" value="Protein kinase-like (PK-like)"/>
    <property type="match status" value="1"/>
</dbReference>
<keyword evidence="7" id="KW-0652">Protein synthesis inhibitor</keyword>
<feature type="region of interest" description="Disordered" evidence="11">
    <location>
        <begin position="1"/>
        <end position="67"/>
    </location>
</feature>
<evidence type="ECO:0000256" key="1">
    <source>
        <dbReference type="ARBA" id="ARBA00012513"/>
    </source>
</evidence>
<dbReference type="GO" id="GO:0005634">
    <property type="term" value="C:nucleus"/>
    <property type="evidence" value="ECO:0007669"/>
    <property type="project" value="TreeGrafter"/>
</dbReference>
<name>A0A8H4LV55_9HYPO</name>
<dbReference type="GO" id="GO:0017148">
    <property type="term" value="P:negative regulation of translation"/>
    <property type="evidence" value="ECO:0007669"/>
    <property type="project" value="UniProtKB-KW"/>
</dbReference>
<dbReference type="InterPro" id="IPR011009">
    <property type="entry name" value="Kinase-like_dom_sf"/>
</dbReference>
<dbReference type="Gene3D" id="1.10.510.10">
    <property type="entry name" value="Transferase(Phosphotransferase) domain 1"/>
    <property type="match status" value="1"/>
</dbReference>
<evidence type="ECO:0000256" key="11">
    <source>
        <dbReference type="SAM" id="MobiDB-lite"/>
    </source>
</evidence>
<dbReference type="Proteomes" id="UP000557566">
    <property type="component" value="Unassembled WGS sequence"/>
</dbReference>
<feature type="domain" description="Protein kinase" evidence="12">
    <location>
        <begin position="441"/>
        <end position="719"/>
    </location>
</feature>
<evidence type="ECO:0000256" key="10">
    <source>
        <dbReference type="ARBA" id="ARBA00048977"/>
    </source>
</evidence>
<proteinExistence type="inferred from homology"/>
<evidence type="ECO:0000256" key="8">
    <source>
        <dbReference type="ARBA" id="ARBA00037982"/>
    </source>
</evidence>
<sequence>MSTEQSDMNQDPGSQGHLKGTSKAEDELESSTNPHPSGYFEARVDALTCNNDESKDESTTNPHPSGYFEARVDALTCKKDESTTNPHPSGYFEARVDALTCKKDESTTNPHPSGYFEARVDALTCKKDESSTNPHSEEYLRERLAALQDIKSQSPTSPQAPDDVQDPTAAESSQDGLEPLGSPISLLELSLDALSLDVRAVLSAPHILLQPSRDDEAIVSLPNGQGEFLCVIQSSKEAWFSLAWQDIQCDFHYDSSGDCLALKNRGSVYISAVPILSDNTIDEHERQVLGPLAVCVISPGPWRVSSLQEEAAKVWTDILLLRRRYVVEKSTSSVGEAGLKRKSSLQLAGASKRVRGEAGEGDRSVVIFANPSRERSSIITVGQPLCDLRPGETVTIKRESVTIKRESVTIKPLAEDDSKIEYQDKPLDVVRYSSENYSLTHLRDIAVGKGLSSVFRASHPVFGHTAVKVIRSLKDSSVASVPWIGKMWRREVELMQKLDHPSIIRMFGSDARLYSIYMEYLPYSDLAAWRIRTVNHFFTGTPNDAKRVLSDMASALVYLEEQGIVHNDIKPSNILYDREKGAILIDFGLASTTRTKEFCTGGSPWYMAPEFLHRIRGVESDVFALGVTLLFLLKKMELPDVTQCGWIIANIFDDESQQALMKAWSKKVGEVANQLAVTGIGIESVVRGMLWERRRRTSAQGVMQQLAPERRGPLGAVWMRRRGT</sequence>
<dbReference type="PANTHER" id="PTHR11042">
    <property type="entry name" value="EUKARYOTIC TRANSLATION INITIATION FACTOR 2-ALPHA KINASE EIF2-ALPHA KINASE -RELATED"/>
    <property type="match status" value="1"/>
</dbReference>
<dbReference type="GO" id="GO:0004694">
    <property type="term" value="F:eukaryotic translation initiation factor 2alpha kinase activity"/>
    <property type="evidence" value="ECO:0007669"/>
    <property type="project" value="TreeGrafter"/>
</dbReference>
<keyword evidence="5" id="KW-0418">Kinase</keyword>
<dbReference type="AlphaFoldDB" id="A0A8H4LV55"/>
<dbReference type="CDD" id="cd14014">
    <property type="entry name" value="STKc_PknB_like"/>
    <property type="match status" value="1"/>
</dbReference>
<comment type="catalytic activity">
    <reaction evidence="10">
        <text>L-seryl-[protein] + ATP = O-phospho-L-seryl-[protein] + ADP + H(+)</text>
        <dbReference type="Rhea" id="RHEA:17989"/>
        <dbReference type="Rhea" id="RHEA-COMP:9863"/>
        <dbReference type="Rhea" id="RHEA-COMP:11604"/>
        <dbReference type="ChEBI" id="CHEBI:15378"/>
        <dbReference type="ChEBI" id="CHEBI:29999"/>
        <dbReference type="ChEBI" id="CHEBI:30616"/>
        <dbReference type="ChEBI" id="CHEBI:83421"/>
        <dbReference type="ChEBI" id="CHEBI:456216"/>
        <dbReference type="EC" id="2.7.11.1"/>
    </reaction>
    <physiologicalReaction direction="left-to-right" evidence="10">
        <dbReference type="Rhea" id="RHEA:17990"/>
    </physiologicalReaction>
</comment>
<keyword evidence="6" id="KW-0067">ATP-binding</keyword>
<comment type="catalytic activity">
    <reaction evidence="9">
        <text>L-threonyl-[protein] + ATP = O-phospho-L-threonyl-[protein] + ADP + H(+)</text>
        <dbReference type="Rhea" id="RHEA:46608"/>
        <dbReference type="Rhea" id="RHEA-COMP:11060"/>
        <dbReference type="Rhea" id="RHEA-COMP:11605"/>
        <dbReference type="ChEBI" id="CHEBI:15378"/>
        <dbReference type="ChEBI" id="CHEBI:30013"/>
        <dbReference type="ChEBI" id="CHEBI:30616"/>
        <dbReference type="ChEBI" id="CHEBI:61977"/>
        <dbReference type="ChEBI" id="CHEBI:456216"/>
        <dbReference type="EC" id="2.7.11.1"/>
    </reaction>
    <physiologicalReaction direction="left-to-right" evidence="9">
        <dbReference type="Rhea" id="RHEA:46609"/>
    </physiologicalReaction>
</comment>
<evidence type="ECO:0000256" key="3">
    <source>
        <dbReference type="ARBA" id="ARBA00022679"/>
    </source>
</evidence>
<evidence type="ECO:0000256" key="6">
    <source>
        <dbReference type="ARBA" id="ARBA00022840"/>
    </source>
</evidence>
<evidence type="ECO:0000256" key="9">
    <source>
        <dbReference type="ARBA" id="ARBA00048659"/>
    </source>
</evidence>
<evidence type="ECO:0000256" key="2">
    <source>
        <dbReference type="ARBA" id="ARBA00022527"/>
    </source>
</evidence>
<dbReference type="EC" id="2.7.11.1" evidence="1"/>
<dbReference type="PROSITE" id="PS00108">
    <property type="entry name" value="PROTEIN_KINASE_ST"/>
    <property type="match status" value="1"/>
</dbReference>
<feature type="region of interest" description="Disordered" evidence="11">
    <location>
        <begin position="151"/>
        <end position="177"/>
    </location>
</feature>
<dbReference type="EMBL" id="JAAVMX010000008">
    <property type="protein sequence ID" value="KAF4505940.1"/>
    <property type="molecule type" value="Genomic_DNA"/>
</dbReference>
<protein>
    <recommendedName>
        <fullName evidence="1">non-specific serine/threonine protein kinase</fullName>
        <ecNumber evidence="1">2.7.11.1</ecNumber>
    </recommendedName>
</protein>
<dbReference type="InterPro" id="IPR008271">
    <property type="entry name" value="Ser/Thr_kinase_AS"/>
</dbReference>
<dbReference type="Pfam" id="PF00069">
    <property type="entry name" value="Pkinase"/>
    <property type="match status" value="1"/>
</dbReference>
<keyword evidence="3" id="KW-0808">Transferase</keyword>
<dbReference type="GO" id="GO:0005524">
    <property type="term" value="F:ATP binding"/>
    <property type="evidence" value="ECO:0007669"/>
    <property type="project" value="UniProtKB-KW"/>
</dbReference>
<organism evidence="13 14">
    <name type="scientific">Ophiocordyceps sinensis</name>
    <dbReference type="NCBI Taxonomy" id="72228"/>
    <lineage>
        <taxon>Eukaryota</taxon>
        <taxon>Fungi</taxon>
        <taxon>Dikarya</taxon>
        <taxon>Ascomycota</taxon>
        <taxon>Pezizomycotina</taxon>
        <taxon>Sordariomycetes</taxon>
        <taxon>Hypocreomycetidae</taxon>
        <taxon>Hypocreales</taxon>
        <taxon>Ophiocordycipitaceae</taxon>
        <taxon>Ophiocordyceps</taxon>
    </lineage>
</organism>
<keyword evidence="4" id="KW-0547">Nucleotide-binding</keyword>
<dbReference type="SMART" id="SM00220">
    <property type="entry name" value="S_TKc"/>
    <property type="match status" value="1"/>
</dbReference>
<dbReference type="InterPro" id="IPR000719">
    <property type="entry name" value="Prot_kinase_dom"/>
</dbReference>
<evidence type="ECO:0000313" key="13">
    <source>
        <dbReference type="EMBL" id="KAF4505940.1"/>
    </source>
</evidence>
<evidence type="ECO:0000256" key="5">
    <source>
        <dbReference type="ARBA" id="ARBA00022777"/>
    </source>
</evidence>
<dbReference type="GO" id="GO:0005737">
    <property type="term" value="C:cytoplasm"/>
    <property type="evidence" value="ECO:0007669"/>
    <property type="project" value="TreeGrafter"/>
</dbReference>
<evidence type="ECO:0000256" key="4">
    <source>
        <dbReference type="ARBA" id="ARBA00022741"/>
    </source>
</evidence>
<dbReference type="OrthoDB" id="1668230at2759"/>
<keyword evidence="2" id="KW-0723">Serine/threonine-protein kinase</keyword>
<gene>
    <name evidence="13" type="ORF">G6O67_007837</name>
</gene>
<evidence type="ECO:0000259" key="12">
    <source>
        <dbReference type="PROSITE" id="PS50011"/>
    </source>
</evidence>
<reference evidence="13 14" key="1">
    <citation type="journal article" date="2020" name="Genome Biol. Evol.">
        <title>A new high-quality draft genome assembly of the Chinese cordyceps Ophiocordyceps sinensis.</title>
        <authorList>
            <person name="Shu R."/>
            <person name="Zhang J."/>
            <person name="Meng Q."/>
            <person name="Zhang H."/>
            <person name="Zhou G."/>
            <person name="Li M."/>
            <person name="Wu P."/>
            <person name="Zhao Y."/>
            <person name="Chen C."/>
            <person name="Qin Q."/>
        </authorList>
    </citation>
    <scope>NUCLEOTIDE SEQUENCE [LARGE SCALE GENOMIC DNA]</scope>
    <source>
        <strain evidence="13 14">IOZ07</strain>
    </source>
</reference>